<accession>A0A1J5SYY2</accession>
<reference evidence="3" key="1">
    <citation type="submission" date="2016-10" db="EMBL/GenBank/DDBJ databases">
        <title>Sequence of Gallionella enrichment culture.</title>
        <authorList>
            <person name="Poehlein A."/>
            <person name="Muehling M."/>
            <person name="Daniel R."/>
        </authorList>
    </citation>
    <scope>NUCLEOTIDE SEQUENCE</scope>
</reference>
<proteinExistence type="predicted"/>
<dbReference type="EMBL" id="MLJW01000027">
    <property type="protein sequence ID" value="OIR09248.1"/>
    <property type="molecule type" value="Genomic_DNA"/>
</dbReference>
<dbReference type="Gene3D" id="1.20.58.70">
    <property type="match status" value="1"/>
</dbReference>
<dbReference type="InterPro" id="IPR018392">
    <property type="entry name" value="LysM"/>
</dbReference>
<keyword evidence="1" id="KW-0472">Membrane</keyword>
<keyword evidence="1" id="KW-0812">Transmembrane</keyword>
<evidence type="ECO:0000256" key="1">
    <source>
        <dbReference type="SAM" id="Phobius"/>
    </source>
</evidence>
<evidence type="ECO:0000259" key="2">
    <source>
        <dbReference type="PROSITE" id="PS51782"/>
    </source>
</evidence>
<dbReference type="SUPFAM" id="SSF54106">
    <property type="entry name" value="LysM domain"/>
    <property type="match status" value="1"/>
</dbReference>
<dbReference type="CDD" id="cd00118">
    <property type="entry name" value="LysM"/>
    <property type="match status" value="1"/>
</dbReference>
<name>A0A1J5SYY2_9ZZZZ</name>
<comment type="caution">
    <text evidence="3">The sequence shown here is derived from an EMBL/GenBank/DDBJ whole genome shotgun (WGS) entry which is preliminary data.</text>
</comment>
<dbReference type="Gene3D" id="3.10.350.10">
    <property type="entry name" value="LysM domain"/>
    <property type="match status" value="1"/>
</dbReference>
<organism evidence="3">
    <name type="scientific">mine drainage metagenome</name>
    <dbReference type="NCBI Taxonomy" id="410659"/>
    <lineage>
        <taxon>unclassified sequences</taxon>
        <taxon>metagenomes</taxon>
        <taxon>ecological metagenomes</taxon>
    </lineage>
</organism>
<evidence type="ECO:0000313" key="3">
    <source>
        <dbReference type="EMBL" id="OIR09248.1"/>
    </source>
</evidence>
<sequence length="174" mass="18333">MDTISTRENNNIMPMVGVVLGAIALLLSIVAFVKVTKVKSVVDQQQEKVATIDQISSQASSAAAAADKANSDIHKLTQQTQDAVNQIGTMIGDLRASVTKIEESAKARPVAHSSGKGGAVETAGPGEYIVRRGDGGAKIAREHGISLSALQAANPGVNWRRLRIGQKIKLPEKK</sequence>
<dbReference type="AlphaFoldDB" id="A0A1J5SYY2"/>
<keyword evidence="1" id="KW-1133">Transmembrane helix</keyword>
<gene>
    <name evidence="3" type="ORF">GALL_84780</name>
</gene>
<protein>
    <submittedName>
        <fullName evidence="3">LysM domain protein</fullName>
    </submittedName>
</protein>
<dbReference type="Pfam" id="PF01476">
    <property type="entry name" value="LysM"/>
    <property type="match status" value="1"/>
</dbReference>
<feature type="transmembrane region" description="Helical" evidence="1">
    <location>
        <begin position="12"/>
        <end position="33"/>
    </location>
</feature>
<feature type="domain" description="LysM" evidence="2">
    <location>
        <begin position="126"/>
        <end position="170"/>
    </location>
</feature>
<dbReference type="PROSITE" id="PS51782">
    <property type="entry name" value="LYSM"/>
    <property type="match status" value="1"/>
</dbReference>
<dbReference type="SMART" id="SM00257">
    <property type="entry name" value="LysM"/>
    <property type="match status" value="1"/>
</dbReference>
<dbReference type="InterPro" id="IPR036779">
    <property type="entry name" value="LysM_dom_sf"/>
</dbReference>